<evidence type="ECO:0000256" key="2">
    <source>
        <dbReference type="SAM" id="Phobius"/>
    </source>
</evidence>
<gene>
    <name evidence="3" type="ORF">DSM112329_00956</name>
</gene>
<dbReference type="KEGG" id="parq:DSM112329_00956"/>
<dbReference type="EMBL" id="CP114014">
    <property type="protein sequence ID" value="XAY04127.1"/>
    <property type="molecule type" value="Genomic_DNA"/>
</dbReference>
<organism evidence="3">
    <name type="scientific">Paraconexibacter sp. AEG42_29</name>
    <dbReference type="NCBI Taxonomy" id="2997339"/>
    <lineage>
        <taxon>Bacteria</taxon>
        <taxon>Bacillati</taxon>
        <taxon>Actinomycetota</taxon>
        <taxon>Thermoleophilia</taxon>
        <taxon>Solirubrobacterales</taxon>
        <taxon>Paraconexibacteraceae</taxon>
        <taxon>Paraconexibacter</taxon>
    </lineage>
</organism>
<keyword evidence="2" id="KW-0812">Transmembrane</keyword>
<proteinExistence type="predicted"/>
<feature type="compositionally biased region" description="Low complexity" evidence="1">
    <location>
        <begin position="17"/>
        <end position="32"/>
    </location>
</feature>
<feature type="transmembrane region" description="Helical" evidence="2">
    <location>
        <begin position="110"/>
        <end position="135"/>
    </location>
</feature>
<name>A0AAU7AR83_9ACTN</name>
<feature type="region of interest" description="Disordered" evidence="1">
    <location>
        <begin position="150"/>
        <end position="173"/>
    </location>
</feature>
<evidence type="ECO:0000256" key="1">
    <source>
        <dbReference type="SAM" id="MobiDB-lite"/>
    </source>
</evidence>
<accession>A0AAU7AR83</accession>
<evidence type="ECO:0000313" key="3">
    <source>
        <dbReference type="EMBL" id="XAY04127.1"/>
    </source>
</evidence>
<sequence>MDTVAGSPRRASATELGAAHRAATRGAGTRPAVVRPPSGSVVIPAPAPLVPRPAARPRRPAAPSAAAATGHAVAAACTGTPLRAGVPAASWIDRNPSTAKRPVDASSRDGLHFLVVAFSLLLACGVIGFGMYSAAGDDVIARSPLGALTQPATPPESSVDLPFTPAAVTPPIN</sequence>
<keyword evidence="2" id="KW-0472">Membrane</keyword>
<keyword evidence="2" id="KW-1133">Transmembrane helix</keyword>
<feature type="region of interest" description="Disordered" evidence="1">
    <location>
        <begin position="1"/>
        <end position="39"/>
    </location>
</feature>
<dbReference type="AlphaFoldDB" id="A0AAU7AR83"/>
<reference evidence="3" key="1">
    <citation type="submission" date="2022-12" db="EMBL/GenBank/DDBJ databases">
        <title>Paraconexibacter alkalitolerans sp. nov. and Baekduia alba sp. nov., isolated from soil and emended description of the genera Paraconexibacter (Chun et al., 2020) and Baekduia (An et al., 2020).</title>
        <authorList>
            <person name="Vieira S."/>
            <person name="Huber K.J."/>
            <person name="Geppert A."/>
            <person name="Wolf J."/>
            <person name="Neumann-Schaal M."/>
            <person name="Muesken M."/>
            <person name="Overmann J."/>
        </authorList>
    </citation>
    <scope>NUCLEOTIDE SEQUENCE</scope>
    <source>
        <strain evidence="3">AEG42_29</strain>
    </source>
</reference>
<dbReference type="RefSeq" id="WP_354700671.1">
    <property type="nucleotide sequence ID" value="NZ_CP114014.1"/>
</dbReference>
<protein>
    <submittedName>
        <fullName evidence="3">Uncharacterized protein</fullName>
    </submittedName>
</protein>